<comment type="function">
    <text evidence="4">Functions in the N-end rule pathway of protein degradation where it conjugates Leu, Phe and, less efficiently, Met from aminoacyl-tRNAs to the N-termini of proteins containing an N-terminal arginine or lysine.</text>
</comment>
<comment type="similarity">
    <text evidence="4">Belongs to the L/F-transferase family.</text>
</comment>
<comment type="catalytic activity">
    <reaction evidence="4">
        <text>L-phenylalanyl-tRNA(Phe) + an N-terminal L-alpha-aminoacyl-[protein] = an N-terminal L-phenylalanyl-L-alpha-aminoacyl-[protein] + tRNA(Phe)</text>
        <dbReference type="Rhea" id="RHEA:43632"/>
        <dbReference type="Rhea" id="RHEA-COMP:9668"/>
        <dbReference type="Rhea" id="RHEA-COMP:9699"/>
        <dbReference type="Rhea" id="RHEA-COMP:10636"/>
        <dbReference type="Rhea" id="RHEA-COMP:10637"/>
        <dbReference type="ChEBI" id="CHEBI:78442"/>
        <dbReference type="ChEBI" id="CHEBI:78531"/>
        <dbReference type="ChEBI" id="CHEBI:78597"/>
        <dbReference type="ChEBI" id="CHEBI:83561"/>
        <dbReference type="EC" id="2.3.2.6"/>
    </reaction>
</comment>
<organism evidence="5 6">
    <name type="scientific">Acetobacterium woodii (strain ATCC 29683 / DSM 1030 / JCM 2381 / KCTC 1655 / WB1)</name>
    <dbReference type="NCBI Taxonomy" id="931626"/>
    <lineage>
        <taxon>Bacteria</taxon>
        <taxon>Bacillati</taxon>
        <taxon>Bacillota</taxon>
        <taxon>Clostridia</taxon>
        <taxon>Eubacteriales</taxon>
        <taxon>Eubacteriaceae</taxon>
        <taxon>Acetobacterium</taxon>
    </lineage>
</organism>
<dbReference type="PANTHER" id="PTHR30098">
    <property type="entry name" value="LEUCYL/PHENYLALANYL-TRNA--PROTEIN TRANSFERASE"/>
    <property type="match status" value="1"/>
</dbReference>
<keyword evidence="6" id="KW-1185">Reference proteome</keyword>
<accession>H6LKS4</accession>
<dbReference type="eggNOG" id="COG2360">
    <property type="taxonomic scope" value="Bacteria"/>
</dbReference>
<dbReference type="KEGG" id="awo:Awo_c20900"/>
<evidence type="ECO:0000256" key="3">
    <source>
        <dbReference type="ARBA" id="ARBA00023315"/>
    </source>
</evidence>
<dbReference type="GO" id="GO:0005737">
    <property type="term" value="C:cytoplasm"/>
    <property type="evidence" value="ECO:0007669"/>
    <property type="project" value="UniProtKB-SubCell"/>
</dbReference>
<sequence length="302" mass="35018">MLLKTEKGVKMILDNTKLLFLKVDKIFFKGRIEAFYSRNFKYRGKAYLLNKEMYFPPHTAANKKIRLGPAGELLAIGGDLTPERMIYAYKNGICPCFYNNEPILWWTSEIRCVIYPKDIHISKIVRRFIKQKNFSLTVDKAFSEVVIGCTEGRIDNTWLTPERIVASSVLHDVGFSHSIEVWQEEKLVAGLFGITFGTYFFVASKFTRVNHASKVAMIALAIRMEELNYTMMDCGIWPTDHLKSMGAVIITRDEFLKELNQCSQMPDAVEKWEDLFEKWDLSIAIRNHDIKMQEKQKNMDTL</sequence>
<dbReference type="InterPro" id="IPR042221">
    <property type="entry name" value="Leu/Phe-tRNA_Trfase_N"/>
</dbReference>
<dbReference type="EC" id="2.3.2.6" evidence="4"/>
<reference evidence="5 6" key="2">
    <citation type="journal article" date="2012" name="PLoS ONE">
        <title>An ancient pathway combining carbon dioxide fixation with the generation and utilization of a sodium ion gradient for ATP synthesis.</title>
        <authorList>
            <person name="Poehlein A."/>
            <person name="Schmidt S."/>
            <person name="Kaster A.K."/>
            <person name="Goenrich M."/>
            <person name="Vollmers J."/>
            <person name="Thurmer A."/>
            <person name="Bertsch J."/>
            <person name="Schuchmann K."/>
            <person name="Voigt B."/>
            <person name="Hecker M."/>
            <person name="Daniel R."/>
            <person name="Thauer R.K."/>
            <person name="Gottschalk G."/>
            <person name="Muller V."/>
        </authorList>
    </citation>
    <scope>NUCLEOTIDE SEQUENCE [LARGE SCALE GENOMIC DNA]</scope>
    <source>
        <strain evidence="6">ATCC 29683 / DSM 1030 / JCM 2381 / KCTC 1655 / WB1</strain>
    </source>
</reference>
<dbReference type="Gene3D" id="3.40.630.70">
    <property type="entry name" value="Leucyl/phenylalanyl-tRNA-protein transferase, C-terminal domain"/>
    <property type="match status" value="1"/>
</dbReference>
<gene>
    <name evidence="4 5" type="primary">aat</name>
    <name evidence="5" type="ordered locus">Awo_c20900</name>
</gene>
<dbReference type="Gene3D" id="3.30.70.3550">
    <property type="entry name" value="Leucyl/phenylalanyl-tRNA-protein transferase, N-terminal domain"/>
    <property type="match status" value="1"/>
</dbReference>
<dbReference type="GO" id="GO:0030163">
    <property type="term" value="P:protein catabolic process"/>
    <property type="evidence" value="ECO:0007669"/>
    <property type="project" value="UniProtKB-UniRule"/>
</dbReference>
<dbReference type="InterPro" id="IPR042203">
    <property type="entry name" value="Leu/Phe-tRNA_Trfase_C"/>
</dbReference>
<dbReference type="Pfam" id="PF03588">
    <property type="entry name" value="Leu_Phe_trans"/>
    <property type="match status" value="1"/>
</dbReference>
<dbReference type="SUPFAM" id="SSF55729">
    <property type="entry name" value="Acyl-CoA N-acyltransferases (Nat)"/>
    <property type="match status" value="1"/>
</dbReference>
<dbReference type="EMBL" id="CP002987">
    <property type="protein sequence ID" value="AFA48866.1"/>
    <property type="molecule type" value="Genomic_DNA"/>
</dbReference>
<keyword evidence="1 4" id="KW-0963">Cytoplasm</keyword>
<dbReference type="Proteomes" id="UP000007177">
    <property type="component" value="Chromosome"/>
</dbReference>
<keyword evidence="2 4" id="KW-0808">Transferase</keyword>
<dbReference type="InterPro" id="IPR016181">
    <property type="entry name" value="Acyl_CoA_acyltransferase"/>
</dbReference>
<dbReference type="STRING" id="931626.Awo_c20900"/>
<comment type="catalytic activity">
    <reaction evidence="4">
        <text>N-terminal L-arginyl-[protein] + L-leucyl-tRNA(Leu) = N-terminal L-leucyl-L-arginyl-[protein] + tRNA(Leu) + H(+)</text>
        <dbReference type="Rhea" id="RHEA:50416"/>
        <dbReference type="Rhea" id="RHEA-COMP:9613"/>
        <dbReference type="Rhea" id="RHEA-COMP:9622"/>
        <dbReference type="Rhea" id="RHEA-COMP:12672"/>
        <dbReference type="Rhea" id="RHEA-COMP:12673"/>
        <dbReference type="ChEBI" id="CHEBI:15378"/>
        <dbReference type="ChEBI" id="CHEBI:64719"/>
        <dbReference type="ChEBI" id="CHEBI:78442"/>
        <dbReference type="ChEBI" id="CHEBI:78494"/>
        <dbReference type="ChEBI" id="CHEBI:133044"/>
        <dbReference type="EC" id="2.3.2.6"/>
    </reaction>
</comment>
<dbReference type="PANTHER" id="PTHR30098:SF2">
    <property type="entry name" value="LEUCYL_PHENYLALANYL-TRNA--PROTEIN TRANSFERASE"/>
    <property type="match status" value="1"/>
</dbReference>
<evidence type="ECO:0000313" key="5">
    <source>
        <dbReference type="EMBL" id="AFA48866.1"/>
    </source>
</evidence>
<reference evidence="6" key="1">
    <citation type="submission" date="2011-07" db="EMBL/GenBank/DDBJ databases">
        <title>Complete genome sequence of Acetobacterium woodii.</title>
        <authorList>
            <person name="Poehlein A."/>
            <person name="Schmidt S."/>
            <person name="Kaster A.-K."/>
            <person name="Goenrich M."/>
            <person name="Vollmers J."/>
            <person name="Thuermer A."/>
            <person name="Gottschalk G."/>
            <person name="Thauer R.K."/>
            <person name="Daniel R."/>
            <person name="Mueller V."/>
        </authorList>
    </citation>
    <scope>NUCLEOTIDE SEQUENCE [LARGE SCALE GENOMIC DNA]</scope>
    <source>
        <strain evidence="6">ATCC 29683 / DSM 1030 / JCM 2381 / KCTC 1655 / WB1</strain>
    </source>
</reference>
<evidence type="ECO:0000256" key="2">
    <source>
        <dbReference type="ARBA" id="ARBA00022679"/>
    </source>
</evidence>
<dbReference type="HOGENOM" id="CLU_075045_0_0_9"/>
<comment type="catalytic activity">
    <reaction evidence="4">
        <text>N-terminal L-lysyl-[protein] + L-leucyl-tRNA(Leu) = N-terminal L-leucyl-L-lysyl-[protein] + tRNA(Leu) + H(+)</text>
        <dbReference type="Rhea" id="RHEA:12340"/>
        <dbReference type="Rhea" id="RHEA-COMP:9613"/>
        <dbReference type="Rhea" id="RHEA-COMP:9622"/>
        <dbReference type="Rhea" id="RHEA-COMP:12670"/>
        <dbReference type="Rhea" id="RHEA-COMP:12671"/>
        <dbReference type="ChEBI" id="CHEBI:15378"/>
        <dbReference type="ChEBI" id="CHEBI:65249"/>
        <dbReference type="ChEBI" id="CHEBI:78442"/>
        <dbReference type="ChEBI" id="CHEBI:78494"/>
        <dbReference type="ChEBI" id="CHEBI:133043"/>
        <dbReference type="EC" id="2.3.2.6"/>
    </reaction>
</comment>
<evidence type="ECO:0000313" key="6">
    <source>
        <dbReference type="Proteomes" id="UP000007177"/>
    </source>
</evidence>
<comment type="subcellular location">
    <subcellularLocation>
        <location evidence="4">Cytoplasm</location>
    </subcellularLocation>
</comment>
<proteinExistence type="inferred from homology"/>
<evidence type="ECO:0000256" key="4">
    <source>
        <dbReference type="HAMAP-Rule" id="MF_00688"/>
    </source>
</evidence>
<dbReference type="AlphaFoldDB" id="H6LKS4"/>
<keyword evidence="3 4" id="KW-0012">Acyltransferase</keyword>
<dbReference type="HAMAP" id="MF_00688">
    <property type="entry name" value="Leu_Phe_trans"/>
    <property type="match status" value="1"/>
</dbReference>
<dbReference type="NCBIfam" id="TIGR00667">
    <property type="entry name" value="aat"/>
    <property type="match status" value="1"/>
</dbReference>
<evidence type="ECO:0000256" key="1">
    <source>
        <dbReference type="ARBA" id="ARBA00022490"/>
    </source>
</evidence>
<dbReference type="GO" id="GO:0008914">
    <property type="term" value="F:leucyl-tRNA--protein transferase activity"/>
    <property type="evidence" value="ECO:0007669"/>
    <property type="project" value="UniProtKB-UniRule"/>
</dbReference>
<name>H6LKS4_ACEWD</name>
<protein>
    <recommendedName>
        <fullName evidence="4">Leucyl/phenylalanyl-tRNA--protein transferase</fullName>
        <ecNumber evidence="4">2.3.2.6</ecNumber>
    </recommendedName>
    <alternativeName>
        <fullName evidence="4">L/F-transferase</fullName>
    </alternativeName>
    <alternativeName>
        <fullName evidence="4">Leucyltransferase</fullName>
    </alternativeName>
    <alternativeName>
        <fullName evidence="4">Phenyalanyltransferase</fullName>
    </alternativeName>
</protein>
<dbReference type="InterPro" id="IPR004616">
    <property type="entry name" value="Leu/Phe-tRNA_Trfase"/>
</dbReference>